<reference evidence="3 4" key="1">
    <citation type="journal article" date="2011" name="Nature">
        <title>Genome sequencing reveals insights into physiology and longevity of the naked mole rat.</title>
        <authorList>
            <person name="Kim E.B."/>
            <person name="Fang X."/>
            <person name="Fushan A.A."/>
            <person name="Huang Z."/>
            <person name="Lobanov A.V."/>
            <person name="Han L."/>
            <person name="Marino S.M."/>
            <person name="Sun X."/>
            <person name="Turanov A.A."/>
            <person name="Yang P."/>
            <person name="Yim S.H."/>
            <person name="Zhao X."/>
            <person name="Kasaikina M.V."/>
            <person name="Stoletzki N."/>
            <person name="Peng C."/>
            <person name="Polak P."/>
            <person name="Xiong Z."/>
            <person name="Kiezun A."/>
            <person name="Zhu Y."/>
            <person name="Chen Y."/>
            <person name="Kryukov G.V."/>
            <person name="Zhang Q."/>
            <person name="Peshkin L."/>
            <person name="Yang L."/>
            <person name="Bronson R.T."/>
            <person name="Buffenstein R."/>
            <person name="Wang B."/>
            <person name="Han C."/>
            <person name="Li Q."/>
            <person name="Chen L."/>
            <person name="Zhao W."/>
            <person name="Sunyaev S.R."/>
            <person name="Park T.J."/>
            <person name="Zhang G."/>
            <person name="Wang J."/>
            <person name="Gladyshev V.N."/>
        </authorList>
    </citation>
    <scope>NUCLEOTIDE SEQUENCE [LARGE SCALE GENOMIC DNA]</scope>
</reference>
<feature type="region of interest" description="Disordered" evidence="1">
    <location>
        <begin position="26"/>
        <end position="47"/>
    </location>
</feature>
<evidence type="ECO:0000313" key="3">
    <source>
        <dbReference type="EMBL" id="EHB12519.1"/>
    </source>
</evidence>
<evidence type="ECO:0000256" key="1">
    <source>
        <dbReference type="SAM" id="MobiDB-lite"/>
    </source>
</evidence>
<dbReference type="Proteomes" id="UP000006813">
    <property type="component" value="Unassembled WGS sequence"/>
</dbReference>
<organism evidence="3 4">
    <name type="scientific">Heterocephalus glaber</name>
    <name type="common">Naked mole rat</name>
    <dbReference type="NCBI Taxonomy" id="10181"/>
    <lineage>
        <taxon>Eukaryota</taxon>
        <taxon>Metazoa</taxon>
        <taxon>Chordata</taxon>
        <taxon>Craniata</taxon>
        <taxon>Vertebrata</taxon>
        <taxon>Euteleostomi</taxon>
        <taxon>Mammalia</taxon>
        <taxon>Eutheria</taxon>
        <taxon>Euarchontoglires</taxon>
        <taxon>Glires</taxon>
        <taxon>Rodentia</taxon>
        <taxon>Hystricomorpha</taxon>
        <taxon>Bathyergidae</taxon>
        <taxon>Heterocephalus</taxon>
    </lineage>
</organism>
<feature type="signal peptide" evidence="2">
    <location>
        <begin position="1"/>
        <end position="26"/>
    </location>
</feature>
<feature type="chain" id="PRO_5003474741" evidence="2">
    <location>
        <begin position="27"/>
        <end position="68"/>
    </location>
</feature>
<protein>
    <submittedName>
        <fullName evidence="3">Uncharacterized protein</fullName>
    </submittedName>
</protein>
<proteinExistence type="predicted"/>
<dbReference type="AlphaFoldDB" id="G5BT97"/>
<evidence type="ECO:0000313" key="4">
    <source>
        <dbReference type="Proteomes" id="UP000006813"/>
    </source>
</evidence>
<dbReference type="InParanoid" id="G5BT97"/>
<evidence type="ECO:0000256" key="2">
    <source>
        <dbReference type="SAM" id="SignalP"/>
    </source>
</evidence>
<dbReference type="EMBL" id="JH171743">
    <property type="protein sequence ID" value="EHB12519.1"/>
    <property type="molecule type" value="Genomic_DNA"/>
</dbReference>
<gene>
    <name evidence="3" type="ORF">GW7_17212</name>
</gene>
<name>G5BT97_HETGA</name>
<keyword evidence="2" id="KW-0732">Signal</keyword>
<accession>G5BT97</accession>
<sequence length="68" mass="6990">MGLGVRGARAALLLGALQVLALAGAAQPPESPNTEIPVPLHNSSGNLSDVAETTAILNRETLHEPRVL</sequence>